<sequence length="260" mass="26411">MANSGSNSALKFTGIAVVVIAGSALAGYFLAGGAHSPASAPATQVTTTDTSGGAPPPAASDSDATARPAAPRDRSDDYTAPGAPTIRIHEEPTPTLKRPKPTDTPKPDPEASQEDAPKPAPDPAAATSPDPNASPNLTAPTPSTDPPATPAAPGPGDADYEKTPTPAAGGDSEASQQADVTPRGPIYRVQAGTFDQARNAHMLADVLRDRGYTTSTVAEKRSDKTVYHVQTGAYRNKATAKQSALDLQKMGYPAYVAGGG</sequence>
<feature type="compositionally biased region" description="Low complexity" evidence="1">
    <location>
        <begin position="35"/>
        <end position="69"/>
    </location>
</feature>
<protein>
    <submittedName>
        <fullName evidence="3">Uncharacterized protein</fullName>
    </submittedName>
</protein>
<keyword evidence="2" id="KW-0472">Membrane</keyword>
<dbReference type="EMBL" id="AP025739">
    <property type="protein sequence ID" value="BDI34342.1"/>
    <property type="molecule type" value="Genomic_DNA"/>
</dbReference>
<dbReference type="Gene3D" id="3.30.70.1070">
    <property type="entry name" value="Sporulation related repeat"/>
    <property type="match status" value="1"/>
</dbReference>
<proteinExistence type="predicted"/>
<evidence type="ECO:0000256" key="2">
    <source>
        <dbReference type="SAM" id="Phobius"/>
    </source>
</evidence>
<dbReference type="SUPFAM" id="SSF110997">
    <property type="entry name" value="Sporulation related repeat"/>
    <property type="match status" value="1"/>
</dbReference>
<evidence type="ECO:0000313" key="3">
    <source>
        <dbReference type="EMBL" id="BDI34342.1"/>
    </source>
</evidence>
<feature type="compositionally biased region" description="Pro residues" evidence="1">
    <location>
        <begin position="143"/>
        <end position="153"/>
    </location>
</feature>
<dbReference type="GO" id="GO:0042834">
    <property type="term" value="F:peptidoglycan binding"/>
    <property type="evidence" value="ECO:0007669"/>
    <property type="project" value="InterPro"/>
</dbReference>
<dbReference type="KEGG" id="ccot:CCAX7_63930"/>
<feature type="region of interest" description="Disordered" evidence="1">
    <location>
        <begin position="35"/>
        <end position="183"/>
    </location>
</feature>
<feature type="compositionally biased region" description="Basic and acidic residues" evidence="1">
    <location>
        <begin position="100"/>
        <end position="109"/>
    </location>
</feature>
<reference evidence="3 4" key="1">
    <citation type="journal article" date="2019" name="Int. J. Syst. Evol. Microbiol.">
        <title>Capsulimonas corticalis gen. nov., sp. nov., an aerobic capsulated bacterium, of a novel bacterial order, Capsulimonadales ord. nov., of the class Armatimonadia of the phylum Armatimonadetes.</title>
        <authorList>
            <person name="Li J."/>
            <person name="Kudo C."/>
            <person name="Tonouchi A."/>
        </authorList>
    </citation>
    <scope>NUCLEOTIDE SEQUENCE [LARGE SCALE GENOMIC DNA]</scope>
    <source>
        <strain evidence="3 4">AX-7</strain>
    </source>
</reference>
<keyword evidence="2" id="KW-0812">Transmembrane</keyword>
<dbReference type="RefSeq" id="WP_165864255.1">
    <property type="nucleotide sequence ID" value="NZ_AP025739.1"/>
</dbReference>
<accession>A0A402CX22</accession>
<dbReference type="Pfam" id="PF05036">
    <property type="entry name" value="SPOR"/>
    <property type="match status" value="1"/>
</dbReference>
<gene>
    <name evidence="3" type="ORF">CCAX7_63930</name>
</gene>
<dbReference type="AlphaFoldDB" id="A0A402CX22"/>
<keyword evidence="2" id="KW-1133">Transmembrane helix</keyword>
<feature type="compositionally biased region" description="Low complexity" evidence="1">
    <location>
        <begin position="123"/>
        <end position="142"/>
    </location>
</feature>
<feature type="transmembrane region" description="Helical" evidence="2">
    <location>
        <begin position="12"/>
        <end position="31"/>
    </location>
</feature>
<dbReference type="InterPro" id="IPR036680">
    <property type="entry name" value="SPOR-like_sf"/>
</dbReference>
<organism evidence="3 4">
    <name type="scientific">Capsulimonas corticalis</name>
    <dbReference type="NCBI Taxonomy" id="2219043"/>
    <lineage>
        <taxon>Bacteria</taxon>
        <taxon>Bacillati</taxon>
        <taxon>Armatimonadota</taxon>
        <taxon>Armatimonadia</taxon>
        <taxon>Capsulimonadales</taxon>
        <taxon>Capsulimonadaceae</taxon>
        <taxon>Capsulimonas</taxon>
    </lineage>
</organism>
<dbReference type="PROSITE" id="PS51724">
    <property type="entry name" value="SPOR"/>
    <property type="match status" value="1"/>
</dbReference>
<keyword evidence="4" id="KW-1185">Reference proteome</keyword>
<dbReference type="Proteomes" id="UP000287394">
    <property type="component" value="Chromosome"/>
</dbReference>
<evidence type="ECO:0000256" key="1">
    <source>
        <dbReference type="SAM" id="MobiDB-lite"/>
    </source>
</evidence>
<name>A0A402CX22_9BACT</name>
<evidence type="ECO:0000313" key="4">
    <source>
        <dbReference type="Proteomes" id="UP000287394"/>
    </source>
</evidence>
<dbReference type="InterPro" id="IPR007730">
    <property type="entry name" value="SPOR-like_dom"/>
</dbReference>